<dbReference type="Proteomes" id="UP000008063">
    <property type="component" value="Unassembled WGS sequence"/>
</dbReference>
<proteinExistence type="predicted"/>
<feature type="non-terminal residue" evidence="1">
    <location>
        <position position="1"/>
    </location>
</feature>
<keyword evidence="2" id="KW-1185">Reference proteome</keyword>
<sequence length="54" mass="6131">LCIFQLIHVPVHIKWYVSLCLSSQATVERTIGEFGHKICSKKAPFANLANIIYE</sequence>
<dbReference type="AlphaFoldDB" id="F8PI14"/>
<name>F8PI14_SERL3</name>
<dbReference type="OMA" id="TIGEFGH"/>
<organism evidence="2">
    <name type="scientific">Serpula lacrymans var. lacrymans (strain S7.3)</name>
    <name type="common">Dry rot fungus</name>
    <dbReference type="NCBI Taxonomy" id="936435"/>
    <lineage>
        <taxon>Eukaryota</taxon>
        <taxon>Fungi</taxon>
        <taxon>Dikarya</taxon>
        <taxon>Basidiomycota</taxon>
        <taxon>Agaricomycotina</taxon>
        <taxon>Agaricomycetes</taxon>
        <taxon>Agaricomycetidae</taxon>
        <taxon>Boletales</taxon>
        <taxon>Coniophorineae</taxon>
        <taxon>Serpulaceae</taxon>
        <taxon>Serpula</taxon>
    </lineage>
</organism>
<accession>F8PI14</accession>
<dbReference type="STRING" id="936435.F8PI14"/>
<reference evidence="2" key="1">
    <citation type="journal article" date="2011" name="Science">
        <title>The plant cell wall-decomposing machinery underlies the functional diversity of forest fungi.</title>
        <authorList>
            <person name="Eastwood D.C."/>
            <person name="Floudas D."/>
            <person name="Binder M."/>
            <person name="Majcherczyk A."/>
            <person name="Schneider P."/>
            <person name="Aerts A."/>
            <person name="Asiegbu F.O."/>
            <person name="Baker S.E."/>
            <person name="Barry K."/>
            <person name="Bendiksby M."/>
            <person name="Blumentritt M."/>
            <person name="Coutinho P.M."/>
            <person name="Cullen D."/>
            <person name="de Vries R.P."/>
            <person name="Gathman A."/>
            <person name="Goodell B."/>
            <person name="Henrissat B."/>
            <person name="Ihrmark K."/>
            <person name="Kauserud H."/>
            <person name="Kohler A."/>
            <person name="LaButti K."/>
            <person name="Lapidus A."/>
            <person name="Lavin J.L."/>
            <person name="Lee Y.-H."/>
            <person name="Lindquist E."/>
            <person name="Lilly W."/>
            <person name="Lucas S."/>
            <person name="Morin E."/>
            <person name="Murat C."/>
            <person name="Oguiza J.A."/>
            <person name="Park J."/>
            <person name="Pisabarro A.G."/>
            <person name="Riley R."/>
            <person name="Rosling A."/>
            <person name="Salamov A."/>
            <person name="Schmidt O."/>
            <person name="Schmutz J."/>
            <person name="Skrede I."/>
            <person name="Stenlid J."/>
            <person name="Wiebenga A."/>
            <person name="Xie X."/>
            <person name="Kuees U."/>
            <person name="Hibbett D.S."/>
            <person name="Hoffmeister D."/>
            <person name="Hoegberg N."/>
            <person name="Martin F."/>
            <person name="Grigoriev I.V."/>
            <person name="Watkinson S.C."/>
        </authorList>
    </citation>
    <scope>NUCLEOTIDE SEQUENCE [LARGE SCALE GENOMIC DNA]</scope>
    <source>
        <strain evidence="2">strain S7.3</strain>
    </source>
</reference>
<protein>
    <submittedName>
        <fullName evidence="1">Uncharacterized protein</fullName>
    </submittedName>
</protein>
<feature type="non-terminal residue" evidence="1">
    <location>
        <position position="54"/>
    </location>
</feature>
<evidence type="ECO:0000313" key="2">
    <source>
        <dbReference type="Proteomes" id="UP000008063"/>
    </source>
</evidence>
<dbReference type="HOGENOM" id="CLU_3056149_0_0_1"/>
<gene>
    <name evidence="1" type="ORF">SERLA73DRAFT_39152</name>
</gene>
<evidence type="ECO:0000313" key="1">
    <source>
        <dbReference type="EMBL" id="EGO05110.1"/>
    </source>
</evidence>
<dbReference type="InParanoid" id="F8PI14"/>
<dbReference type="EMBL" id="GL945474">
    <property type="protein sequence ID" value="EGO05110.1"/>
    <property type="molecule type" value="Genomic_DNA"/>
</dbReference>